<evidence type="ECO:0000256" key="2">
    <source>
        <dbReference type="ARBA" id="ARBA00023015"/>
    </source>
</evidence>
<evidence type="ECO:0000256" key="3">
    <source>
        <dbReference type="ARBA" id="ARBA00023125"/>
    </source>
</evidence>
<dbReference type="SUPFAM" id="SSF55455">
    <property type="entry name" value="SRF-like"/>
    <property type="match status" value="1"/>
</dbReference>
<evidence type="ECO:0000256" key="1">
    <source>
        <dbReference type="ARBA" id="ARBA00004123"/>
    </source>
</evidence>
<reference evidence="7 8" key="2">
    <citation type="journal article" date="2017" name="Front. Plant Sci.">
        <title>Gene Classification and Mining of Molecular Markers Useful in Red Clover (Trifolium pratense) Breeding.</title>
        <authorList>
            <person name="Istvanek J."/>
            <person name="Dluhosova J."/>
            <person name="Dluhos P."/>
            <person name="Patkova L."/>
            <person name="Nedelnik J."/>
            <person name="Repkova J."/>
        </authorList>
    </citation>
    <scope>NUCLEOTIDE SEQUENCE [LARGE SCALE GENOMIC DNA]</scope>
    <source>
        <strain evidence="8">cv. Tatra</strain>
        <tissue evidence="7">Young leaves</tissue>
    </source>
</reference>
<dbReference type="PANTHER" id="PTHR11945:SF229">
    <property type="entry name" value="AGAMOUS-LIKE 55-RELATED"/>
    <property type="match status" value="1"/>
</dbReference>
<gene>
    <name evidence="7" type="ORF">L195_g042696</name>
</gene>
<dbReference type="Pfam" id="PF00319">
    <property type="entry name" value="SRF-TF"/>
    <property type="match status" value="1"/>
</dbReference>
<organism evidence="7 8">
    <name type="scientific">Trifolium pratense</name>
    <name type="common">Red clover</name>
    <dbReference type="NCBI Taxonomy" id="57577"/>
    <lineage>
        <taxon>Eukaryota</taxon>
        <taxon>Viridiplantae</taxon>
        <taxon>Streptophyta</taxon>
        <taxon>Embryophyta</taxon>
        <taxon>Tracheophyta</taxon>
        <taxon>Spermatophyta</taxon>
        <taxon>Magnoliopsida</taxon>
        <taxon>eudicotyledons</taxon>
        <taxon>Gunneridae</taxon>
        <taxon>Pentapetalae</taxon>
        <taxon>rosids</taxon>
        <taxon>fabids</taxon>
        <taxon>Fabales</taxon>
        <taxon>Fabaceae</taxon>
        <taxon>Papilionoideae</taxon>
        <taxon>50 kb inversion clade</taxon>
        <taxon>NPAAA clade</taxon>
        <taxon>Hologalegina</taxon>
        <taxon>IRL clade</taxon>
        <taxon>Trifolieae</taxon>
        <taxon>Trifolium</taxon>
    </lineage>
</organism>
<dbReference type="GO" id="GO:0046983">
    <property type="term" value="F:protein dimerization activity"/>
    <property type="evidence" value="ECO:0007669"/>
    <property type="project" value="InterPro"/>
</dbReference>
<reference evidence="7 8" key="1">
    <citation type="journal article" date="2014" name="Am. J. Bot.">
        <title>Genome assembly and annotation for red clover (Trifolium pratense; Fabaceae).</title>
        <authorList>
            <person name="Istvanek J."/>
            <person name="Jaros M."/>
            <person name="Krenek A."/>
            <person name="Repkova J."/>
        </authorList>
    </citation>
    <scope>NUCLEOTIDE SEQUENCE [LARGE SCALE GENOMIC DNA]</scope>
    <source>
        <strain evidence="8">cv. Tatra</strain>
        <tissue evidence="7">Young leaves</tissue>
    </source>
</reference>
<dbReference type="Proteomes" id="UP000236291">
    <property type="component" value="Unassembled WGS sequence"/>
</dbReference>
<dbReference type="GO" id="GO:0005634">
    <property type="term" value="C:nucleus"/>
    <property type="evidence" value="ECO:0007669"/>
    <property type="project" value="UniProtKB-SubCell"/>
</dbReference>
<dbReference type="GO" id="GO:0000981">
    <property type="term" value="F:DNA-binding transcription factor activity, RNA polymerase II-specific"/>
    <property type="evidence" value="ECO:0007669"/>
    <property type="project" value="TreeGrafter"/>
</dbReference>
<keyword evidence="3" id="KW-0238">DNA-binding</keyword>
<dbReference type="AlphaFoldDB" id="A0A2K3M740"/>
<dbReference type="PROSITE" id="PS50066">
    <property type="entry name" value="MADS_BOX_2"/>
    <property type="match status" value="1"/>
</dbReference>
<dbReference type="SMART" id="SM00432">
    <property type="entry name" value="MADS"/>
    <property type="match status" value="1"/>
</dbReference>
<dbReference type="InterPro" id="IPR002100">
    <property type="entry name" value="TF_MADSbox"/>
</dbReference>
<name>A0A2K3M740_TRIPR</name>
<accession>A0A2K3M740</accession>
<dbReference type="FunFam" id="3.40.1810.10:FF:000006">
    <property type="entry name" value="Agamous-like MADS-box protein AGL62"/>
    <property type="match status" value="1"/>
</dbReference>
<dbReference type="EMBL" id="ASHM01051671">
    <property type="protein sequence ID" value="PNX86617.1"/>
    <property type="molecule type" value="Genomic_DNA"/>
</dbReference>
<keyword evidence="5" id="KW-0539">Nucleus</keyword>
<dbReference type="GO" id="GO:0000978">
    <property type="term" value="F:RNA polymerase II cis-regulatory region sequence-specific DNA binding"/>
    <property type="evidence" value="ECO:0007669"/>
    <property type="project" value="TreeGrafter"/>
</dbReference>
<feature type="domain" description="MADS-box" evidence="6">
    <location>
        <begin position="1"/>
        <end position="61"/>
    </location>
</feature>
<keyword evidence="4" id="KW-0804">Transcription</keyword>
<dbReference type="Gene3D" id="3.40.1810.10">
    <property type="entry name" value="Transcription factor, MADS-box"/>
    <property type="match status" value="1"/>
</dbReference>
<dbReference type="InterPro" id="IPR036879">
    <property type="entry name" value="TF_MADSbox_sf"/>
</dbReference>
<evidence type="ECO:0000313" key="7">
    <source>
        <dbReference type="EMBL" id="PNX86617.1"/>
    </source>
</evidence>
<sequence length="179" mass="20321">MGRRKIEIEMVRNSNTRQVTFSKRRTGLFKKANELSILSGAEVAIVVFSPGNKPYSFGHPGVDVVAAKYLQQDPESSDSEGDPSFDASNMNELNLELVEVLTQIREVEKQTEAYDKILKQNDVTTLFDLEELRNSYKELQNWVKLRLSDLKISEYLLLLATEPVIGVKAKSAKKNRRKS</sequence>
<evidence type="ECO:0000256" key="5">
    <source>
        <dbReference type="ARBA" id="ARBA00023242"/>
    </source>
</evidence>
<keyword evidence="2" id="KW-0805">Transcription regulation</keyword>
<comment type="caution">
    <text evidence="7">The sequence shown here is derived from an EMBL/GenBank/DDBJ whole genome shotgun (WGS) entry which is preliminary data.</text>
</comment>
<evidence type="ECO:0000256" key="4">
    <source>
        <dbReference type="ARBA" id="ARBA00023163"/>
    </source>
</evidence>
<evidence type="ECO:0000259" key="6">
    <source>
        <dbReference type="PROSITE" id="PS50066"/>
    </source>
</evidence>
<proteinExistence type="predicted"/>
<comment type="subcellular location">
    <subcellularLocation>
        <location evidence="1">Nucleus</location>
    </subcellularLocation>
</comment>
<dbReference type="PANTHER" id="PTHR11945">
    <property type="entry name" value="MADS BOX PROTEIN"/>
    <property type="match status" value="1"/>
</dbReference>
<protein>
    <submittedName>
        <fullName evidence="7">Agamous-like mads-box protein agl61-like</fullName>
    </submittedName>
</protein>
<evidence type="ECO:0000313" key="8">
    <source>
        <dbReference type="Proteomes" id="UP000236291"/>
    </source>
</evidence>
<dbReference type="PRINTS" id="PR00404">
    <property type="entry name" value="MADSDOMAIN"/>
</dbReference>